<dbReference type="SMR" id="V7BBU2"/>
<evidence type="ECO:0000313" key="3">
    <source>
        <dbReference type="Proteomes" id="UP000000226"/>
    </source>
</evidence>
<dbReference type="InterPro" id="IPR053781">
    <property type="entry name" value="F-box_AtFBL13-like"/>
</dbReference>
<evidence type="ECO:0000313" key="2">
    <source>
        <dbReference type="EMBL" id="ESW14333.1"/>
    </source>
</evidence>
<sequence length="362" mass="41539">MNRGNFLFPRRKTAVNSAAKKNSSRATEDRLSQLPDEMLLKILSFLDVRFVVQTCFLLSKRWRNIWASLPVLNLDDSSSEDLVSFENFVHSFMSARDSSSNIYKLRLECENELEDHEFVDSIIDYVTDTPSISTTIQVLTISVESVVTNLPELSVCHSLSVLNLSYIATETTNFDIPSLKKLILRDCRFECGMGDSLDLFEECVNLQYLYFHSCVYYGDVKSFIISAPQLIQLDISGFRVDEMFDEDCEIELVTPMLKYFKYDDSNLYSFSSDIDLNFVEKIDMDDEEDTDPLYRLIELFEILGQAKFISFSTEIIQVLSRFPEILEDQSSPFTRMQTFELINGTTSGIPSVVQAYLFGETS</sequence>
<dbReference type="SUPFAM" id="SSF81383">
    <property type="entry name" value="F-box domain"/>
    <property type="match status" value="1"/>
</dbReference>
<proteinExistence type="predicted"/>
<dbReference type="InterPro" id="IPR055294">
    <property type="entry name" value="FBL60-like"/>
</dbReference>
<keyword evidence="3" id="KW-1185">Reference proteome</keyword>
<evidence type="ECO:0000259" key="1">
    <source>
        <dbReference type="PROSITE" id="PS50181"/>
    </source>
</evidence>
<dbReference type="InterPro" id="IPR032675">
    <property type="entry name" value="LRR_dom_sf"/>
</dbReference>
<dbReference type="Gene3D" id="3.80.10.10">
    <property type="entry name" value="Ribonuclease Inhibitor"/>
    <property type="match status" value="1"/>
</dbReference>
<name>V7BBU2_PHAVU</name>
<dbReference type="EMBL" id="CM002295">
    <property type="protein sequence ID" value="ESW14333.1"/>
    <property type="molecule type" value="Genomic_DNA"/>
</dbReference>
<organism evidence="2 3">
    <name type="scientific">Phaseolus vulgaris</name>
    <name type="common">Kidney bean</name>
    <name type="synonym">French bean</name>
    <dbReference type="NCBI Taxonomy" id="3885"/>
    <lineage>
        <taxon>Eukaryota</taxon>
        <taxon>Viridiplantae</taxon>
        <taxon>Streptophyta</taxon>
        <taxon>Embryophyta</taxon>
        <taxon>Tracheophyta</taxon>
        <taxon>Spermatophyta</taxon>
        <taxon>Magnoliopsida</taxon>
        <taxon>eudicotyledons</taxon>
        <taxon>Gunneridae</taxon>
        <taxon>Pentapetalae</taxon>
        <taxon>rosids</taxon>
        <taxon>fabids</taxon>
        <taxon>Fabales</taxon>
        <taxon>Fabaceae</taxon>
        <taxon>Papilionoideae</taxon>
        <taxon>50 kb inversion clade</taxon>
        <taxon>NPAAA clade</taxon>
        <taxon>indigoferoid/millettioid clade</taxon>
        <taxon>Phaseoleae</taxon>
        <taxon>Phaseolus</taxon>
    </lineage>
</organism>
<dbReference type="InterPro" id="IPR001810">
    <property type="entry name" value="F-box_dom"/>
</dbReference>
<dbReference type="PROSITE" id="PS50181">
    <property type="entry name" value="FBOX"/>
    <property type="match status" value="1"/>
</dbReference>
<dbReference type="SUPFAM" id="SSF52058">
    <property type="entry name" value="L domain-like"/>
    <property type="match status" value="1"/>
</dbReference>
<protein>
    <recommendedName>
        <fullName evidence="1">F-box domain-containing protein</fullName>
    </recommendedName>
</protein>
<dbReference type="PANTHER" id="PTHR31293">
    <property type="entry name" value="RNI-LIKE SUPERFAMILY PROTEIN"/>
    <property type="match status" value="1"/>
</dbReference>
<accession>V7BBU2</accession>
<feature type="domain" description="F-box" evidence="1">
    <location>
        <begin position="28"/>
        <end position="65"/>
    </location>
</feature>
<dbReference type="PANTHER" id="PTHR31293:SF12">
    <property type="entry name" value="RNI-LIKE SUPERFAMILY PROTEIN"/>
    <property type="match status" value="1"/>
</dbReference>
<gene>
    <name evidence="2" type="ORF">PHAVU_008G272100g</name>
</gene>
<dbReference type="AlphaFoldDB" id="V7BBU2"/>
<dbReference type="OrthoDB" id="1848700at2759"/>
<dbReference type="OMA" id="CECEVEI"/>
<dbReference type="Pfam" id="PF00646">
    <property type="entry name" value="F-box"/>
    <property type="match status" value="1"/>
</dbReference>
<reference evidence="3" key="1">
    <citation type="journal article" date="2014" name="Nat. Genet.">
        <title>A reference genome for common bean and genome-wide analysis of dual domestications.</title>
        <authorList>
            <person name="Schmutz J."/>
            <person name="McClean P.E."/>
            <person name="Mamidi S."/>
            <person name="Wu G.A."/>
            <person name="Cannon S.B."/>
            <person name="Grimwood J."/>
            <person name="Jenkins J."/>
            <person name="Shu S."/>
            <person name="Song Q."/>
            <person name="Chavarro C."/>
            <person name="Torres-Torres M."/>
            <person name="Geffroy V."/>
            <person name="Moghaddam S.M."/>
            <person name="Gao D."/>
            <person name="Abernathy B."/>
            <person name="Barry K."/>
            <person name="Blair M."/>
            <person name="Brick M.A."/>
            <person name="Chovatia M."/>
            <person name="Gepts P."/>
            <person name="Goodstein D.M."/>
            <person name="Gonzales M."/>
            <person name="Hellsten U."/>
            <person name="Hyten D.L."/>
            <person name="Jia G."/>
            <person name="Kelly J.D."/>
            <person name="Kudrna D."/>
            <person name="Lee R."/>
            <person name="Richard M.M."/>
            <person name="Miklas P.N."/>
            <person name="Osorno J.M."/>
            <person name="Rodrigues J."/>
            <person name="Thareau V."/>
            <person name="Urrea C.A."/>
            <person name="Wang M."/>
            <person name="Yu Y."/>
            <person name="Zhang M."/>
            <person name="Wing R.A."/>
            <person name="Cregan P.B."/>
            <person name="Rokhsar D.S."/>
            <person name="Jackson S.A."/>
        </authorList>
    </citation>
    <scope>NUCLEOTIDE SEQUENCE [LARGE SCALE GENOMIC DNA]</scope>
    <source>
        <strain evidence="3">cv. G19833</strain>
    </source>
</reference>
<dbReference type="CDD" id="cd22160">
    <property type="entry name" value="F-box_AtFBL13-like"/>
    <property type="match status" value="1"/>
</dbReference>
<dbReference type="Proteomes" id="UP000000226">
    <property type="component" value="Chromosome 8"/>
</dbReference>
<dbReference type="Gramene" id="ESW14333">
    <property type="protein sequence ID" value="ESW14333"/>
    <property type="gene ID" value="PHAVU_008G272100g"/>
</dbReference>
<dbReference type="STRING" id="3885.V7BBU2"/>
<dbReference type="Gene3D" id="1.20.1280.50">
    <property type="match status" value="1"/>
</dbReference>
<dbReference type="InterPro" id="IPR036047">
    <property type="entry name" value="F-box-like_dom_sf"/>
</dbReference>